<name>A0A8J8FJT3_9BACT</name>
<evidence type="ECO:0000313" key="3">
    <source>
        <dbReference type="EMBL" id="NNV57166.1"/>
    </source>
</evidence>
<evidence type="ECO:0000256" key="1">
    <source>
        <dbReference type="SAM" id="MobiDB-lite"/>
    </source>
</evidence>
<evidence type="ECO:0000313" key="4">
    <source>
        <dbReference type="Proteomes" id="UP000598971"/>
    </source>
</evidence>
<dbReference type="AlphaFoldDB" id="A0A8J8FJT3"/>
<comment type="caution">
    <text evidence="3">The sequence shown here is derived from an EMBL/GenBank/DDBJ whole genome shotgun (WGS) entry which is preliminary data.</text>
</comment>
<protein>
    <submittedName>
        <fullName evidence="3">Uncharacterized protein</fullName>
    </submittedName>
</protein>
<evidence type="ECO:0000256" key="2">
    <source>
        <dbReference type="SAM" id="Phobius"/>
    </source>
</evidence>
<keyword evidence="2" id="KW-0812">Transmembrane</keyword>
<dbReference type="EMBL" id="WHPF01000013">
    <property type="protein sequence ID" value="NNV57166.1"/>
    <property type="molecule type" value="Genomic_DNA"/>
</dbReference>
<sequence length="64" mass="7495">MEIPIPGIMFAAIVSLGIFYYYNRKVTLRREEKRERLKSRQEGYMNVMPGNPNKNTGKPNDTFI</sequence>
<keyword evidence="2" id="KW-0472">Membrane</keyword>
<dbReference type="Proteomes" id="UP000598971">
    <property type="component" value="Unassembled WGS sequence"/>
</dbReference>
<reference evidence="3" key="1">
    <citation type="submission" date="2019-10" db="EMBL/GenBank/DDBJ databases">
        <title>Draft genome sequence of Panacibacter sp. KCS-6.</title>
        <authorList>
            <person name="Yim K.J."/>
        </authorList>
    </citation>
    <scope>NUCLEOTIDE SEQUENCE</scope>
    <source>
        <strain evidence="3">KCS-6</strain>
    </source>
</reference>
<feature type="region of interest" description="Disordered" evidence="1">
    <location>
        <begin position="40"/>
        <end position="64"/>
    </location>
</feature>
<feature type="transmembrane region" description="Helical" evidence="2">
    <location>
        <begin position="6"/>
        <end position="23"/>
    </location>
</feature>
<accession>A0A8J8FJT3</accession>
<keyword evidence="4" id="KW-1185">Reference proteome</keyword>
<organism evidence="3 4">
    <name type="scientific">Limnovirga soli</name>
    <dbReference type="NCBI Taxonomy" id="2656915"/>
    <lineage>
        <taxon>Bacteria</taxon>
        <taxon>Pseudomonadati</taxon>
        <taxon>Bacteroidota</taxon>
        <taxon>Chitinophagia</taxon>
        <taxon>Chitinophagales</taxon>
        <taxon>Chitinophagaceae</taxon>
        <taxon>Limnovirga</taxon>
    </lineage>
</organism>
<keyword evidence="2" id="KW-1133">Transmembrane helix</keyword>
<proteinExistence type="predicted"/>
<gene>
    <name evidence="3" type="ORF">GD597_16955</name>
</gene>
<feature type="compositionally biased region" description="Low complexity" evidence="1">
    <location>
        <begin position="49"/>
        <end position="64"/>
    </location>
</feature>
<dbReference type="RefSeq" id="WP_171609115.1">
    <property type="nucleotide sequence ID" value="NZ_WHPF01000013.1"/>
</dbReference>